<dbReference type="Proteomes" id="UP000054408">
    <property type="component" value="Unassembled WGS sequence"/>
</dbReference>
<dbReference type="AlphaFoldDB" id="A0A0L0DNY8"/>
<dbReference type="GeneID" id="25567903"/>
<keyword evidence="1" id="KW-0472">Membrane</keyword>
<gene>
    <name evidence="2" type="ORF">AMSG_09443</name>
</gene>
<keyword evidence="1" id="KW-0812">Transmembrane</keyword>
<evidence type="ECO:0000313" key="3">
    <source>
        <dbReference type="Proteomes" id="UP000054408"/>
    </source>
</evidence>
<accession>A0A0L0DNY8</accession>
<reference evidence="2 3" key="1">
    <citation type="submission" date="2010-05" db="EMBL/GenBank/DDBJ databases">
        <title>The Genome Sequence of Thecamonas trahens ATCC 50062.</title>
        <authorList>
            <consortium name="The Broad Institute Genome Sequencing Platform"/>
            <person name="Russ C."/>
            <person name="Cuomo C."/>
            <person name="Shea T."/>
            <person name="Young S.K."/>
            <person name="Zeng Q."/>
            <person name="Koehrsen M."/>
            <person name="Haas B."/>
            <person name="Borodovsky M."/>
            <person name="Guigo R."/>
            <person name="Alvarado L."/>
            <person name="Berlin A."/>
            <person name="Bochicchio J."/>
            <person name="Borenstein D."/>
            <person name="Chapman S."/>
            <person name="Chen Z."/>
            <person name="Freedman E."/>
            <person name="Gellesch M."/>
            <person name="Goldberg J."/>
            <person name="Griggs A."/>
            <person name="Gujja S."/>
            <person name="Heilman E."/>
            <person name="Heiman D."/>
            <person name="Hepburn T."/>
            <person name="Howarth C."/>
            <person name="Jen D."/>
            <person name="Larson L."/>
            <person name="Mehta T."/>
            <person name="Park D."/>
            <person name="Pearson M."/>
            <person name="Roberts A."/>
            <person name="Saif S."/>
            <person name="Shenoy N."/>
            <person name="Sisk P."/>
            <person name="Stolte C."/>
            <person name="Sykes S."/>
            <person name="Thomson T."/>
            <person name="Walk T."/>
            <person name="White J."/>
            <person name="Yandava C."/>
            <person name="Burger G."/>
            <person name="Gray M.W."/>
            <person name="Holland P.W.H."/>
            <person name="King N."/>
            <person name="Lang F.B.F."/>
            <person name="Roger A.J."/>
            <person name="Ruiz-Trillo I."/>
            <person name="Lander E."/>
            <person name="Nusbaum C."/>
        </authorList>
    </citation>
    <scope>NUCLEOTIDE SEQUENCE [LARGE SCALE GENOMIC DNA]</scope>
    <source>
        <strain evidence="2 3">ATCC 50062</strain>
    </source>
</reference>
<proteinExistence type="predicted"/>
<organism evidence="2 3">
    <name type="scientific">Thecamonas trahens ATCC 50062</name>
    <dbReference type="NCBI Taxonomy" id="461836"/>
    <lineage>
        <taxon>Eukaryota</taxon>
        <taxon>Apusozoa</taxon>
        <taxon>Apusomonadida</taxon>
        <taxon>Apusomonadidae</taxon>
        <taxon>Thecamonas</taxon>
    </lineage>
</organism>
<evidence type="ECO:0000313" key="2">
    <source>
        <dbReference type="EMBL" id="KNC53731.1"/>
    </source>
</evidence>
<name>A0A0L0DNY8_THETB</name>
<dbReference type="RefSeq" id="XP_013754295.1">
    <property type="nucleotide sequence ID" value="XM_013898841.1"/>
</dbReference>
<keyword evidence="3" id="KW-1185">Reference proteome</keyword>
<evidence type="ECO:0000256" key="1">
    <source>
        <dbReference type="SAM" id="Phobius"/>
    </source>
</evidence>
<protein>
    <submittedName>
        <fullName evidence="2">Uncharacterized protein</fullName>
    </submittedName>
</protein>
<sequence length="66" mass="7164">MDDGGAAADLAVEHNAHVRLQNVLAGSEGWTARFWAFFTQRSCVVALIAASFVAVYFLLALRNQPV</sequence>
<keyword evidence="1" id="KW-1133">Transmembrane helix</keyword>
<feature type="transmembrane region" description="Helical" evidence="1">
    <location>
        <begin position="43"/>
        <end position="61"/>
    </location>
</feature>
<dbReference type="EMBL" id="GL349482">
    <property type="protein sequence ID" value="KNC53731.1"/>
    <property type="molecule type" value="Genomic_DNA"/>
</dbReference>